<evidence type="ECO:0000313" key="4">
    <source>
        <dbReference type="Proteomes" id="UP000234239"/>
    </source>
</evidence>
<name>A0A120I9D1_9LACT</name>
<keyword evidence="3" id="KW-1185">Reference proteome</keyword>
<dbReference type="EMBL" id="CP014160">
    <property type="protein sequence ID" value="AMB94525.1"/>
    <property type="molecule type" value="Genomic_DNA"/>
</dbReference>
<dbReference type="Proteomes" id="UP000069912">
    <property type="component" value="Chromosome"/>
</dbReference>
<dbReference type="GeneID" id="92903824"/>
<dbReference type="EMBL" id="PKGY01000001">
    <property type="protein sequence ID" value="PKZ23479.1"/>
    <property type="molecule type" value="Genomic_DNA"/>
</dbReference>
<proteinExistence type="predicted"/>
<evidence type="ECO:0000313" key="1">
    <source>
        <dbReference type="EMBL" id="AMB94525.1"/>
    </source>
</evidence>
<dbReference type="Proteomes" id="UP000234239">
    <property type="component" value="Unassembled WGS sequence"/>
</dbReference>
<organism evidence="1 3">
    <name type="scientific">Aerococcus sanguinicola</name>
    <dbReference type="NCBI Taxonomy" id="119206"/>
    <lineage>
        <taxon>Bacteria</taxon>
        <taxon>Bacillati</taxon>
        <taxon>Bacillota</taxon>
        <taxon>Bacilli</taxon>
        <taxon>Lactobacillales</taxon>
        <taxon>Aerococcaceae</taxon>
        <taxon>Aerococcus</taxon>
    </lineage>
</organism>
<evidence type="ECO:0000313" key="3">
    <source>
        <dbReference type="Proteomes" id="UP000069912"/>
    </source>
</evidence>
<gene>
    <name evidence="1" type="ORF">AWM72_07065</name>
    <name evidence="2" type="ORF">CYJ28_02690</name>
</gene>
<accession>A0A120I9D1</accession>
<dbReference type="KEGG" id="asan:AWM72_07065"/>
<reference evidence="3" key="2">
    <citation type="submission" date="2016-01" db="EMBL/GenBank/DDBJ databases">
        <title>Six Aerococcus type strain genome sequencing and assembly using PacBio and Illumina Hiseq.</title>
        <authorList>
            <person name="Carkaci D."/>
            <person name="Dargis R."/>
            <person name="Nielsen X.C."/>
            <person name="Skovgaard O."/>
            <person name="Fuursted K."/>
            <person name="Christensen J.J."/>
        </authorList>
    </citation>
    <scope>NUCLEOTIDE SEQUENCE [LARGE SCALE GENOMIC DNA]</scope>
    <source>
        <strain evidence="3">CCUG43001</strain>
    </source>
</reference>
<reference evidence="1 3" key="1">
    <citation type="journal article" date="2016" name="Genome Announc.">
        <title>Complete Genome Sequences of Aerococcus christensenii CCUG 28831T, Aerococcus sanguinicola CCUG 43001T, Aerococcus urinae CCUG 36881T, Aerococcus urinaeequi CCUG 28094T, Aerococcus urinaehominis CCUG 42038 BT, and Aerococcus viridans CCUG 4311T.</title>
        <authorList>
            <person name="Carkaci D."/>
            <person name="Dargis R."/>
            <person name="Nielsen X.C."/>
            <person name="Skovgaard O."/>
            <person name="Fuursted K."/>
            <person name="Christensen J.J."/>
        </authorList>
    </citation>
    <scope>NUCLEOTIDE SEQUENCE [LARGE SCALE GENOMIC DNA]</scope>
    <source>
        <strain evidence="1 3">CCUG43001</strain>
    </source>
</reference>
<evidence type="ECO:0000313" key="2">
    <source>
        <dbReference type="EMBL" id="PKZ23479.1"/>
    </source>
</evidence>
<dbReference type="RefSeq" id="WP_067975401.1">
    <property type="nucleotide sequence ID" value="NZ_CAJHKM010000002.1"/>
</dbReference>
<reference evidence="2 4" key="3">
    <citation type="submission" date="2017-12" db="EMBL/GenBank/DDBJ databases">
        <title>Phylogenetic diversity of female urinary microbiome.</title>
        <authorList>
            <person name="Thomas-White K."/>
            <person name="Wolfe A.J."/>
        </authorList>
    </citation>
    <scope>NUCLEOTIDE SEQUENCE [LARGE SCALE GENOMIC DNA]</scope>
    <source>
        <strain evidence="2 4">UMB0139</strain>
    </source>
</reference>
<protein>
    <submittedName>
        <fullName evidence="1">Uncharacterized protein</fullName>
    </submittedName>
</protein>
<dbReference type="AlphaFoldDB" id="A0A120I9D1"/>
<sequence>MRLSKYNLEEDFVIEGLWFLDGQNIRDHYFGSLTYNSDNIILRIQGLDVETDQIQRLYGLSQDGKLIILNNIIMKKWNSSIPGYVVSDFIVNSFFIIEVLFGEAFNENGINSDVLDLFSKDYRILKVDKLKFGIETITDILNRKNFEEIEDRINSTYQFIFKPSSAIKYTITDQNLLIKEVLQPIPHHGWHSFTYKEEINYILSSTNGVIDFYELLDHANYIKNLYEFVLFKSLRHTFIEFTKELNNDNQNVQNTKVQIEQNKEKNRAPIVKGRYYYTQLCSNNVVGKGLRMTANSIFKNFEDLIQSWYQEKEKLQFIVDGIIADFINANFCRK</sequence>